<sequence length="63" mass="7868">MFYSLLRCFCTRTKIQREQEELCNRQEKIKKEEEERQHIQIQKEQLYRNKSYGTNETCIMSIY</sequence>
<dbReference type="AlphaFoldDB" id="A0A2B9PG79"/>
<keyword evidence="1" id="KW-0175">Coiled coil</keyword>
<reference evidence="2 3" key="1">
    <citation type="submission" date="2017-09" db="EMBL/GenBank/DDBJ databases">
        <title>Large-scale bioinformatics analysis of Bacillus genomes uncovers conserved roles of natural products in bacterial physiology.</title>
        <authorList>
            <consortium name="Agbiome Team Llc"/>
            <person name="Bleich R.M."/>
            <person name="Grubbs K.J."/>
            <person name="Santa Maria K.C."/>
            <person name="Allen S.E."/>
            <person name="Farag S."/>
            <person name="Shank E.A."/>
            <person name="Bowers A."/>
        </authorList>
    </citation>
    <scope>NUCLEOTIDE SEQUENCE [LARGE SCALE GENOMIC DNA]</scope>
    <source>
        <strain evidence="2 3">AFS050027</strain>
    </source>
</reference>
<organism evidence="2 3">
    <name type="scientific">Bacillus cereus</name>
    <dbReference type="NCBI Taxonomy" id="1396"/>
    <lineage>
        <taxon>Bacteria</taxon>
        <taxon>Bacillati</taxon>
        <taxon>Bacillota</taxon>
        <taxon>Bacilli</taxon>
        <taxon>Bacillales</taxon>
        <taxon>Bacillaceae</taxon>
        <taxon>Bacillus</taxon>
        <taxon>Bacillus cereus group</taxon>
    </lineage>
</organism>
<dbReference type="EMBL" id="NUIL01000064">
    <property type="protein sequence ID" value="PGO21668.1"/>
    <property type="molecule type" value="Genomic_DNA"/>
</dbReference>
<gene>
    <name evidence="2" type="ORF">CN984_28355</name>
</gene>
<evidence type="ECO:0000313" key="3">
    <source>
        <dbReference type="Proteomes" id="UP000223777"/>
    </source>
</evidence>
<evidence type="ECO:0000313" key="2">
    <source>
        <dbReference type="EMBL" id="PGO21668.1"/>
    </source>
</evidence>
<evidence type="ECO:0000256" key="1">
    <source>
        <dbReference type="SAM" id="Coils"/>
    </source>
</evidence>
<feature type="coiled-coil region" evidence="1">
    <location>
        <begin position="12"/>
        <end position="49"/>
    </location>
</feature>
<dbReference type="Proteomes" id="UP000223777">
    <property type="component" value="Unassembled WGS sequence"/>
</dbReference>
<proteinExistence type="predicted"/>
<protein>
    <submittedName>
        <fullName evidence="2">Uncharacterized protein</fullName>
    </submittedName>
</protein>
<name>A0A2B9PG79_BACCE</name>
<comment type="caution">
    <text evidence="2">The sequence shown here is derived from an EMBL/GenBank/DDBJ whole genome shotgun (WGS) entry which is preliminary data.</text>
</comment>
<accession>A0A2B9PG79</accession>